<dbReference type="GO" id="GO:0006508">
    <property type="term" value="P:proteolysis"/>
    <property type="evidence" value="ECO:0007669"/>
    <property type="project" value="UniProtKB-KW"/>
</dbReference>
<dbReference type="SMART" id="SM00645">
    <property type="entry name" value="Pept_C1"/>
    <property type="match status" value="1"/>
</dbReference>
<dbReference type="InterPro" id="IPR039417">
    <property type="entry name" value="Peptidase_C1A_papain-like"/>
</dbReference>
<feature type="chain" id="PRO_5046697461" evidence="7">
    <location>
        <begin position="21"/>
        <end position="403"/>
    </location>
</feature>
<evidence type="ECO:0000256" key="3">
    <source>
        <dbReference type="ARBA" id="ARBA00022801"/>
    </source>
</evidence>
<comment type="similarity">
    <text evidence="1">Belongs to the peptidase C1 family.</text>
</comment>
<evidence type="ECO:0000256" key="1">
    <source>
        <dbReference type="ARBA" id="ARBA00008455"/>
    </source>
</evidence>
<keyword evidence="6" id="KW-1015">Disulfide bond</keyword>
<keyword evidence="11" id="KW-1185">Reference proteome</keyword>
<evidence type="ECO:0000256" key="7">
    <source>
        <dbReference type="SAM" id="SignalP"/>
    </source>
</evidence>
<evidence type="ECO:0000259" key="9">
    <source>
        <dbReference type="SMART" id="SM00848"/>
    </source>
</evidence>
<dbReference type="SMART" id="SM00848">
    <property type="entry name" value="Inhibitor_I29"/>
    <property type="match status" value="1"/>
</dbReference>
<dbReference type="Proteomes" id="UP000825002">
    <property type="component" value="Unassembled WGS sequence"/>
</dbReference>
<keyword evidence="5" id="KW-0865">Zymogen</keyword>
<dbReference type="EMBL" id="JAIFTH010000507">
    <property type="protein sequence ID" value="KAG9509385.1"/>
    <property type="molecule type" value="Genomic_DNA"/>
</dbReference>
<dbReference type="InterPro" id="IPR013201">
    <property type="entry name" value="Prot_inhib_I29"/>
</dbReference>
<dbReference type="Gene3D" id="3.90.70.10">
    <property type="entry name" value="Cysteine proteinases"/>
    <property type="match status" value="1"/>
</dbReference>
<dbReference type="CDD" id="cd02248">
    <property type="entry name" value="Peptidase_C1A"/>
    <property type="match status" value="1"/>
</dbReference>
<dbReference type="InterPro" id="IPR000169">
    <property type="entry name" value="Pept_cys_AS"/>
</dbReference>
<evidence type="ECO:0000256" key="6">
    <source>
        <dbReference type="ARBA" id="ARBA00023157"/>
    </source>
</evidence>
<keyword evidence="2 10" id="KW-0645">Protease</keyword>
<gene>
    <name evidence="10" type="primary">ALEU</name>
    <name evidence="10" type="ORF">GZH46_02101</name>
</gene>
<dbReference type="Pfam" id="PF08246">
    <property type="entry name" value="Inhibitor_I29"/>
    <property type="match status" value="1"/>
</dbReference>
<dbReference type="PROSITE" id="PS00639">
    <property type="entry name" value="THIOL_PROTEASE_HIS"/>
    <property type="match status" value="1"/>
</dbReference>
<feature type="signal peptide" evidence="7">
    <location>
        <begin position="1"/>
        <end position="20"/>
    </location>
</feature>
<name>A0ABQ7S830_9ACAR</name>
<keyword evidence="3" id="KW-0378">Hydrolase</keyword>
<keyword evidence="4" id="KW-0788">Thiol protease</keyword>
<dbReference type="InterPro" id="IPR013128">
    <property type="entry name" value="Peptidase_C1A"/>
</dbReference>
<dbReference type="PRINTS" id="PR00705">
    <property type="entry name" value="PAPAIN"/>
</dbReference>
<sequence length="403" mass="44617">MRSSIVVLASLCLVAQFACGELIHGPMSWLSNFYSPSQQSSNSGSSSSSSSSSSSNWSSANTLSSLGQTLHNGYQQLDSGYHNIRTRFEQFLTAYGKNYPLQEIPRRLSLFARSLQIVQDSWRGNQSYALELNEFSDWDDHELRALNGVKMGLKQLHEINATLARPSAVRVRATETIPSFKDWRKSGCLSTPISQDQCGCCWAVSSLGVVEAQNCLINGAGSRLSIQQLIDCSTPSTGYRNDGCNGGWPTEALNYIFRGTETLAREVCYPFKERRQTCQARAMSQRAGCTVSRSSMGLRGFKILKGEDEILYHVAKTGPVVAVIQATQRFILYGRGIFDDPSCRRRPTDVDHGIAIVGYGRENNEDYWIIKNSWGTSWGQGGYGRVRRGKNACSIGHIGWVVL</sequence>
<evidence type="ECO:0000256" key="5">
    <source>
        <dbReference type="ARBA" id="ARBA00023145"/>
    </source>
</evidence>
<evidence type="ECO:0000256" key="2">
    <source>
        <dbReference type="ARBA" id="ARBA00022670"/>
    </source>
</evidence>
<dbReference type="PROSITE" id="PS00139">
    <property type="entry name" value="THIOL_PROTEASE_CYS"/>
    <property type="match status" value="1"/>
</dbReference>
<dbReference type="InterPro" id="IPR025661">
    <property type="entry name" value="Pept_asp_AS"/>
</dbReference>
<comment type="caution">
    <text evidence="10">The sequence shown here is derived from an EMBL/GenBank/DDBJ whole genome shotgun (WGS) entry which is preliminary data.</text>
</comment>
<dbReference type="PROSITE" id="PS00640">
    <property type="entry name" value="THIOL_PROTEASE_ASN"/>
    <property type="match status" value="1"/>
</dbReference>
<dbReference type="InterPro" id="IPR000668">
    <property type="entry name" value="Peptidase_C1A_C"/>
</dbReference>
<dbReference type="GO" id="GO:0008233">
    <property type="term" value="F:peptidase activity"/>
    <property type="evidence" value="ECO:0007669"/>
    <property type="project" value="UniProtKB-KW"/>
</dbReference>
<dbReference type="PANTHER" id="PTHR12411">
    <property type="entry name" value="CYSTEINE PROTEASE FAMILY C1-RELATED"/>
    <property type="match status" value="1"/>
</dbReference>
<dbReference type="InterPro" id="IPR025660">
    <property type="entry name" value="Pept_his_AS"/>
</dbReference>
<reference evidence="10 11" key="1">
    <citation type="submission" date="2020-10" db="EMBL/GenBank/DDBJ databases">
        <authorList>
            <person name="Klimov P.B."/>
            <person name="Dyachkov S.M."/>
            <person name="Chetverikov P.E."/>
        </authorList>
    </citation>
    <scope>NUCLEOTIDE SEQUENCE [LARGE SCALE GENOMIC DNA]</scope>
    <source>
        <strain evidence="10">BMOC 18-1129-001#AD2665</strain>
        <tissue evidence="10">Entire mites</tissue>
    </source>
</reference>
<evidence type="ECO:0000259" key="8">
    <source>
        <dbReference type="SMART" id="SM00645"/>
    </source>
</evidence>
<dbReference type="SUPFAM" id="SSF54001">
    <property type="entry name" value="Cysteine proteinases"/>
    <property type="match status" value="1"/>
</dbReference>
<evidence type="ECO:0000256" key="4">
    <source>
        <dbReference type="ARBA" id="ARBA00022807"/>
    </source>
</evidence>
<organism evidence="10 11">
    <name type="scientific">Fragariocoptes setiger</name>
    <dbReference type="NCBI Taxonomy" id="1670756"/>
    <lineage>
        <taxon>Eukaryota</taxon>
        <taxon>Metazoa</taxon>
        <taxon>Ecdysozoa</taxon>
        <taxon>Arthropoda</taxon>
        <taxon>Chelicerata</taxon>
        <taxon>Arachnida</taxon>
        <taxon>Acari</taxon>
        <taxon>Acariformes</taxon>
        <taxon>Trombidiformes</taxon>
        <taxon>Prostigmata</taxon>
        <taxon>Eupodina</taxon>
        <taxon>Eriophyoidea</taxon>
        <taxon>Phytoptidae</taxon>
        <taxon>Fragariocoptes</taxon>
    </lineage>
</organism>
<keyword evidence="7" id="KW-0732">Signal</keyword>
<proteinExistence type="inferred from homology"/>
<accession>A0ABQ7S830</accession>
<protein>
    <submittedName>
        <fullName evidence="10">Thiol protease aleurain</fullName>
    </submittedName>
</protein>
<dbReference type="InterPro" id="IPR038765">
    <property type="entry name" value="Papain-like_cys_pep_sf"/>
</dbReference>
<evidence type="ECO:0000313" key="11">
    <source>
        <dbReference type="Proteomes" id="UP000825002"/>
    </source>
</evidence>
<dbReference type="Pfam" id="PF00112">
    <property type="entry name" value="Peptidase_C1"/>
    <property type="match status" value="1"/>
</dbReference>
<feature type="domain" description="Cathepsin propeptide inhibitor" evidence="9">
    <location>
        <begin position="88"/>
        <end position="143"/>
    </location>
</feature>
<feature type="domain" description="Peptidase C1A papain C-terminal" evidence="8">
    <location>
        <begin position="177"/>
        <end position="403"/>
    </location>
</feature>
<evidence type="ECO:0000313" key="10">
    <source>
        <dbReference type="EMBL" id="KAG9509385.1"/>
    </source>
</evidence>